<dbReference type="EMBL" id="JAUEPT010000107">
    <property type="protein sequence ID" value="KAK0431769.1"/>
    <property type="molecule type" value="Genomic_DNA"/>
</dbReference>
<reference evidence="1" key="1">
    <citation type="submission" date="2023-06" db="EMBL/GenBank/DDBJ databases">
        <authorList>
            <consortium name="Lawrence Berkeley National Laboratory"/>
            <person name="Ahrendt S."/>
            <person name="Sahu N."/>
            <person name="Indic B."/>
            <person name="Wong-Bajracharya J."/>
            <person name="Merenyi Z."/>
            <person name="Ke H.-M."/>
            <person name="Monk M."/>
            <person name="Kocsube S."/>
            <person name="Drula E."/>
            <person name="Lipzen A."/>
            <person name="Balint B."/>
            <person name="Henrissat B."/>
            <person name="Andreopoulos B."/>
            <person name="Martin F.M."/>
            <person name="Harder C.B."/>
            <person name="Rigling D."/>
            <person name="Ford K.L."/>
            <person name="Foster G.D."/>
            <person name="Pangilinan J."/>
            <person name="Papanicolaou A."/>
            <person name="Barry K."/>
            <person name="LaButti K."/>
            <person name="Viragh M."/>
            <person name="Koriabine M."/>
            <person name="Yan M."/>
            <person name="Riley R."/>
            <person name="Champramary S."/>
            <person name="Plett K.L."/>
            <person name="Tsai I.J."/>
            <person name="Slot J."/>
            <person name="Sipos G."/>
            <person name="Plett J."/>
            <person name="Nagy L.G."/>
            <person name="Grigoriev I.V."/>
        </authorList>
    </citation>
    <scope>NUCLEOTIDE SEQUENCE</scope>
    <source>
        <strain evidence="1">FPL87.14</strain>
    </source>
</reference>
<proteinExistence type="predicted"/>
<dbReference type="Gene3D" id="3.60.15.10">
    <property type="entry name" value="Ribonuclease Z/Hydroxyacylglutathione hydrolase-like"/>
    <property type="match status" value="1"/>
</dbReference>
<dbReference type="GO" id="GO:0070290">
    <property type="term" value="F:N-acylphosphatidylethanolamine-specific phospholipase D activity"/>
    <property type="evidence" value="ECO:0007669"/>
    <property type="project" value="TreeGrafter"/>
</dbReference>
<comment type="caution">
    <text evidence="1">The sequence shown here is derived from an EMBL/GenBank/DDBJ whole genome shotgun (WGS) entry which is preliminary data.</text>
</comment>
<evidence type="ECO:0000313" key="1">
    <source>
        <dbReference type="EMBL" id="KAK0431769.1"/>
    </source>
</evidence>
<dbReference type="GO" id="GO:0005737">
    <property type="term" value="C:cytoplasm"/>
    <property type="evidence" value="ECO:0007669"/>
    <property type="project" value="TreeGrafter"/>
</dbReference>
<sequence length="83" mass="9322">MFPVDLPLVASLGGGTRVLFDPVFNERCSPSQFLGPERYTNPSRKIPEVDGVVTSRSPYDQHALQTDPSTPYFEDYFEPMTIP</sequence>
<evidence type="ECO:0000313" key="2">
    <source>
        <dbReference type="Proteomes" id="UP001175226"/>
    </source>
</evidence>
<dbReference type="GO" id="GO:0070292">
    <property type="term" value="P:N-acylphosphatidylethanolamine metabolic process"/>
    <property type="evidence" value="ECO:0007669"/>
    <property type="project" value="TreeGrafter"/>
</dbReference>
<dbReference type="InterPro" id="IPR036866">
    <property type="entry name" value="RibonucZ/Hydroxyglut_hydro"/>
</dbReference>
<dbReference type="AlphaFoldDB" id="A0AA39IYZ8"/>
<protein>
    <submittedName>
        <fullName evidence="1">Uncharacterized protein</fullName>
    </submittedName>
</protein>
<dbReference type="GO" id="GO:0070291">
    <property type="term" value="P:N-acylethanolamine metabolic process"/>
    <property type="evidence" value="ECO:0007669"/>
    <property type="project" value="TreeGrafter"/>
</dbReference>
<name>A0AA39IYZ8_9AGAR</name>
<dbReference type="PANTHER" id="PTHR15032:SF4">
    <property type="entry name" value="N-ACYL-PHOSPHATIDYLETHANOLAMINE-HYDROLYZING PHOSPHOLIPASE D"/>
    <property type="match status" value="1"/>
</dbReference>
<keyword evidence="2" id="KW-1185">Reference proteome</keyword>
<dbReference type="Proteomes" id="UP001175226">
    <property type="component" value="Unassembled WGS sequence"/>
</dbReference>
<accession>A0AA39IYZ8</accession>
<dbReference type="PANTHER" id="PTHR15032">
    <property type="entry name" value="N-ACYL-PHOSPHATIDYLETHANOLAMINE-HYDROLYZING PHOSPHOLIPASE D"/>
    <property type="match status" value="1"/>
</dbReference>
<gene>
    <name evidence="1" type="ORF">EV421DRAFT_2041069</name>
</gene>
<organism evidence="1 2">
    <name type="scientific">Armillaria borealis</name>
    <dbReference type="NCBI Taxonomy" id="47425"/>
    <lineage>
        <taxon>Eukaryota</taxon>
        <taxon>Fungi</taxon>
        <taxon>Dikarya</taxon>
        <taxon>Basidiomycota</taxon>
        <taxon>Agaricomycotina</taxon>
        <taxon>Agaricomycetes</taxon>
        <taxon>Agaricomycetidae</taxon>
        <taxon>Agaricales</taxon>
        <taxon>Marasmiineae</taxon>
        <taxon>Physalacriaceae</taxon>
        <taxon>Armillaria</taxon>
    </lineage>
</organism>